<evidence type="ECO:0000256" key="2">
    <source>
        <dbReference type="ARBA" id="ARBA00022692"/>
    </source>
</evidence>
<evidence type="ECO:0000256" key="1">
    <source>
        <dbReference type="ARBA" id="ARBA00004141"/>
    </source>
</evidence>
<evidence type="ECO:0000313" key="10">
    <source>
        <dbReference type="EMBL" id="KAK9031160.1"/>
    </source>
</evidence>
<dbReference type="Pfam" id="PF00023">
    <property type="entry name" value="Ank"/>
    <property type="match status" value="1"/>
</dbReference>
<dbReference type="SUPFAM" id="SSF48403">
    <property type="entry name" value="Ankyrin repeat"/>
    <property type="match status" value="1"/>
</dbReference>
<reference evidence="10 11" key="1">
    <citation type="journal article" date="2024" name="G3 (Bethesda)">
        <title>Genome assembly of Hibiscus sabdariffa L. provides insights into metabolisms of medicinal natural products.</title>
        <authorList>
            <person name="Kim T."/>
        </authorList>
    </citation>
    <scope>NUCLEOTIDE SEQUENCE [LARGE SCALE GENOMIC DNA]</scope>
    <source>
        <strain evidence="10">TK-2024</strain>
        <tissue evidence="10">Old leaves</tissue>
    </source>
</reference>
<dbReference type="InterPro" id="IPR036770">
    <property type="entry name" value="Ankyrin_rpt-contain_sf"/>
</dbReference>
<dbReference type="Proteomes" id="UP001396334">
    <property type="component" value="Unassembled WGS sequence"/>
</dbReference>
<evidence type="ECO:0000256" key="8">
    <source>
        <dbReference type="SAM" id="Phobius"/>
    </source>
</evidence>
<keyword evidence="6 8" id="KW-0472">Membrane</keyword>
<dbReference type="SMART" id="SM00248">
    <property type="entry name" value="ANK"/>
    <property type="match status" value="4"/>
</dbReference>
<feature type="transmembrane region" description="Helical" evidence="8">
    <location>
        <begin position="317"/>
        <end position="341"/>
    </location>
</feature>
<dbReference type="PROSITE" id="PS50297">
    <property type="entry name" value="ANK_REP_REGION"/>
    <property type="match status" value="2"/>
</dbReference>
<sequence>MDPSSPILEAGKTVANQVDTITNLKHEWHKAAIDGDAETFIKLQELHCLLTPNGNTVLHVHLSIQNYRFRIIDFRPLFYWHKRVQASSLRSNEFVERILDKCPSLLWKSNAKGEIPLHIAAREWNRPGKADGRMKDKEGDTALHKAARYGHANVVRELLLADPDVLYSVNHGGEAPLYIAARRGYHRLVTMILDSSDSVDHQGPCGITALHAAVMAWSKRTTGEILRKRKSLVKATDENGQVPVHYATHLGYFGIVKLLLESDESAAYVIDKDKIREAFAVTAALVATVAFTAGFTLPGSYKSDRNRGTAILSHETAFKAFVISDAIAMISALLAVNFNYLTTLQCHRNFRLRRVE</sequence>
<feature type="transmembrane region" description="Helical" evidence="8">
    <location>
        <begin position="278"/>
        <end position="297"/>
    </location>
</feature>
<name>A0ABR2T1J0_9ROSI</name>
<feature type="repeat" description="ANK" evidence="7">
    <location>
        <begin position="138"/>
        <end position="165"/>
    </location>
</feature>
<gene>
    <name evidence="10" type="ORF">V6N11_032547</name>
</gene>
<evidence type="ECO:0000256" key="7">
    <source>
        <dbReference type="PROSITE-ProRule" id="PRU00023"/>
    </source>
</evidence>
<evidence type="ECO:0000256" key="6">
    <source>
        <dbReference type="ARBA" id="ARBA00023136"/>
    </source>
</evidence>
<protein>
    <recommendedName>
        <fullName evidence="9">PGG domain-containing protein</fullName>
    </recommendedName>
</protein>
<dbReference type="InterPro" id="IPR002110">
    <property type="entry name" value="Ankyrin_rpt"/>
</dbReference>
<feature type="repeat" description="ANK" evidence="7">
    <location>
        <begin position="239"/>
        <end position="261"/>
    </location>
</feature>
<evidence type="ECO:0000256" key="4">
    <source>
        <dbReference type="ARBA" id="ARBA00022989"/>
    </source>
</evidence>
<evidence type="ECO:0000256" key="3">
    <source>
        <dbReference type="ARBA" id="ARBA00022737"/>
    </source>
</evidence>
<evidence type="ECO:0000313" key="11">
    <source>
        <dbReference type="Proteomes" id="UP001396334"/>
    </source>
</evidence>
<keyword evidence="2 8" id="KW-0812">Transmembrane</keyword>
<dbReference type="EMBL" id="JBBPBN010000010">
    <property type="protein sequence ID" value="KAK9031160.1"/>
    <property type="molecule type" value="Genomic_DNA"/>
</dbReference>
<dbReference type="InterPro" id="IPR026961">
    <property type="entry name" value="PGG_dom"/>
</dbReference>
<accession>A0ABR2T1J0</accession>
<dbReference type="PANTHER" id="PTHR24186:SF53">
    <property type="entry name" value="PGG DOMAIN-CONTAINING PROTEIN"/>
    <property type="match status" value="1"/>
</dbReference>
<evidence type="ECO:0000256" key="5">
    <source>
        <dbReference type="ARBA" id="ARBA00023043"/>
    </source>
</evidence>
<feature type="domain" description="PGG" evidence="9">
    <location>
        <begin position="274"/>
        <end position="344"/>
    </location>
</feature>
<keyword evidence="4 8" id="KW-1133">Transmembrane helix</keyword>
<evidence type="ECO:0000259" key="9">
    <source>
        <dbReference type="Pfam" id="PF13962"/>
    </source>
</evidence>
<comment type="caution">
    <text evidence="10">The sequence shown here is derived from an EMBL/GenBank/DDBJ whole genome shotgun (WGS) entry which is preliminary data.</text>
</comment>
<organism evidence="10 11">
    <name type="scientific">Hibiscus sabdariffa</name>
    <name type="common">roselle</name>
    <dbReference type="NCBI Taxonomy" id="183260"/>
    <lineage>
        <taxon>Eukaryota</taxon>
        <taxon>Viridiplantae</taxon>
        <taxon>Streptophyta</taxon>
        <taxon>Embryophyta</taxon>
        <taxon>Tracheophyta</taxon>
        <taxon>Spermatophyta</taxon>
        <taxon>Magnoliopsida</taxon>
        <taxon>eudicotyledons</taxon>
        <taxon>Gunneridae</taxon>
        <taxon>Pentapetalae</taxon>
        <taxon>rosids</taxon>
        <taxon>malvids</taxon>
        <taxon>Malvales</taxon>
        <taxon>Malvaceae</taxon>
        <taxon>Malvoideae</taxon>
        <taxon>Hibiscus</taxon>
    </lineage>
</organism>
<dbReference type="PANTHER" id="PTHR24186">
    <property type="entry name" value="PROTEIN PHOSPHATASE 1 REGULATORY SUBUNIT"/>
    <property type="match status" value="1"/>
</dbReference>
<keyword evidence="3" id="KW-0677">Repeat</keyword>
<keyword evidence="5 7" id="KW-0040">ANK repeat</keyword>
<dbReference type="PROSITE" id="PS50088">
    <property type="entry name" value="ANK_REPEAT"/>
    <property type="match status" value="2"/>
</dbReference>
<dbReference type="Pfam" id="PF13962">
    <property type="entry name" value="PGG"/>
    <property type="match status" value="1"/>
</dbReference>
<dbReference type="Gene3D" id="1.25.40.20">
    <property type="entry name" value="Ankyrin repeat-containing domain"/>
    <property type="match status" value="1"/>
</dbReference>
<comment type="subcellular location">
    <subcellularLocation>
        <location evidence="1">Membrane</location>
        <topology evidence="1">Multi-pass membrane protein</topology>
    </subcellularLocation>
</comment>
<dbReference type="Pfam" id="PF12796">
    <property type="entry name" value="Ank_2"/>
    <property type="match status" value="1"/>
</dbReference>
<keyword evidence="11" id="KW-1185">Reference proteome</keyword>
<proteinExistence type="predicted"/>